<proteinExistence type="predicted"/>
<keyword evidence="2" id="KW-1185">Reference proteome</keyword>
<evidence type="ECO:0000313" key="2">
    <source>
        <dbReference type="Proteomes" id="UP000219111"/>
    </source>
</evidence>
<sequence length="237" mass="27531">MEDYVTKLLARDLPEEMFSAFANRLHHEYDAAYRRLAPERASVDAEALTEMELLDVAAARRSRRENGKRAMLHTCRQLGIPHEVRALKSNGQIVVLAQVGELLLFPEPMDYLEEKPVAAAYKQELAASHFAERQLEFDFGDRYRRTQIDCRNTMLVVLQHGMRGERFDEKNLKLSMLRVAVPDWSFSSWTWRANAMNDELSLLMDWKPVRSSGRFTQEDKVQPMLKSNLLRKMEDGQ</sequence>
<protein>
    <submittedName>
        <fullName evidence="1">Uncharacterized protein</fullName>
    </submittedName>
</protein>
<dbReference type="OrthoDB" id="7859742at2"/>
<accession>A0A285TJI0</accession>
<dbReference type="Proteomes" id="UP000219111">
    <property type="component" value="Unassembled WGS sequence"/>
</dbReference>
<gene>
    <name evidence="1" type="ORF">SAMN05877831_12018</name>
</gene>
<organism evidence="1 2">
    <name type="scientific">Rhodobacter maris</name>
    <dbReference type="NCBI Taxonomy" id="446682"/>
    <lineage>
        <taxon>Bacteria</taxon>
        <taxon>Pseudomonadati</taxon>
        <taxon>Pseudomonadota</taxon>
        <taxon>Alphaproteobacteria</taxon>
        <taxon>Rhodobacterales</taxon>
        <taxon>Rhodobacter group</taxon>
        <taxon>Rhodobacter</taxon>
    </lineage>
</organism>
<dbReference type="EMBL" id="OBMT01000020">
    <property type="protein sequence ID" value="SOC20641.1"/>
    <property type="molecule type" value="Genomic_DNA"/>
</dbReference>
<dbReference type="AlphaFoldDB" id="A0A285TJI0"/>
<evidence type="ECO:0000313" key="1">
    <source>
        <dbReference type="EMBL" id="SOC20641.1"/>
    </source>
</evidence>
<name>A0A285TJI0_9RHOB</name>
<reference evidence="2" key="1">
    <citation type="submission" date="2017-08" db="EMBL/GenBank/DDBJ databases">
        <authorList>
            <person name="Varghese N."/>
            <person name="Submissions S."/>
        </authorList>
    </citation>
    <scope>NUCLEOTIDE SEQUENCE [LARGE SCALE GENOMIC DNA]</scope>
    <source>
        <strain evidence="2">JA276</strain>
    </source>
</reference>
<dbReference type="RefSeq" id="WP_097071410.1">
    <property type="nucleotide sequence ID" value="NZ_OBMT01000020.1"/>
</dbReference>